<feature type="binding site" evidence="4">
    <location>
        <begin position="260"/>
        <end position="262"/>
    </location>
    <ligand>
        <name>acetyl-CoA</name>
        <dbReference type="ChEBI" id="CHEBI:57288"/>
        <label>2</label>
    </ligand>
</feature>
<keyword evidence="7" id="KW-1185">Reference proteome</keyword>
<organism evidence="6 7">
    <name type="scientific">Peterkaempfera bronchialis</name>
    <dbReference type="NCBI Taxonomy" id="2126346"/>
    <lineage>
        <taxon>Bacteria</taxon>
        <taxon>Bacillati</taxon>
        <taxon>Actinomycetota</taxon>
        <taxon>Actinomycetes</taxon>
        <taxon>Kitasatosporales</taxon>
        <taxon>Streptomycetaceae</taxon>
        <taxon>Peterkaempfera</taxon>
    </lineage>
</organism>
<feature type="binding site" evidence="4">
    <location>
        <begin position="267"/>
        <end position="273"/>
    </location>
    <ligand>
        <name>acetyl-CoA</name>
        <dbReference type="ChEBI" id="CHEBI:57288"/>
        <label>2</label>
    </ligand>
</feature>
<evidence type="ECO:0000259" key="5">
    <source>
        <dbReference type="PROSITE" id="PS51186"/>
    </source>
</evidence>
<evidence type="ECO:0000256" key="1">
    <source>
        <dbReference type="ARBA" id="ARBA00022679"/>
    </source>
</evidence>
<feature type="domain" description="N-acetyltransferase" evidence="5">
    <location>
        <begin position="18"/>
        <end position="167"/>
    </location>
</feature>
<dbReference type="CDD" id="cd04301">
    <property type="entry name" value="NAT_SF"/>
    <property type="match status" value="2"/>
</dbReference>
<feature type="binding site" evidence="4">
    <location>
        <begin position="93"/>
        <end position="95"/>
    </location>
    <ligand>
        <name>acetyl-CoA</name>
        <dbReference type="ChEBI" id="CHEBI:57288"/>
        <label>1</label>
    </ligand>
</feature>
<dbReference type="EC" id="2.3.1.189" evidence="4"/>
<evidence type="ECO:0000313" key="7">
    <source>
        <dbReference type="Proteomes" id="UP000249340"/>
    </source>
</evidence>
<comment type="caution">
    <text evidence="4">Lacks conserved residue(s) required for the propagation of feature annotation.</text>
</comment>
<comment type="subunit">
    <text evidence="4">Monomer.</text>
</comment>
<dbReference type="PANTHER" id="PTHR43617:SF31">
    <property type="entry name" value="MYCOTHIOL ACETYLTRANSFERASE"/>
    <property type="match status" value="1"/>
</dbReference>
<feature type="binding site" evidence="4">
    <location>
        <position position="295"/>
    </location>
    <ligand>
        <name>1D-myo-inositol 2-(L-cysteinylamino)-2-deoxy-alpha-D-glucopyranoside</name>
        <dbReference type="ChEBI" id="CHEBI:58887"/>
    </ligand>
</feature>
<reference evidence="7" key="1">
    <citation type="submission" date="2018-07" db="EMBL/GenBank/DDBJ databases">
        <title>Streptacidiphilus bronchialis DSM 106435 chromosome.</title>
        <authorList>
            <person name="Batra D."/>
            <person name="Gulvik C.A."/>
        </authorList>
    </citation>
    <scope>NUCLEOTIDE SEQUENCE [LARGE SCALE GENOMIC DNA]</scope>
    <source>
        <strain evidence="7">DSM 106435</strain>
    </source>
</reference>
<dbReference type="PIRSF" id="PIRSF021524">
    <property type="entry name" value="MSH_acetyltransferase"/>
    <property type="match status" value="1"/>
</dbReference>
<dbReference type="InterPro" id="IPR050276">
    <property type="entry name" value="MshD_Acetyltransferase"/>
</dbReference>
<proteinExistence type="inferred from homology"/>
<feature type="binding site" evidence="4">
    <location>
        <position position="200"/>
    </location>
    <ligand>
        <name>1D-myo-inositol 2-(L-cysteinylamino)-2-deoxy-alpha-D-glucopyranoside</name>
        <dbReference type="ChEBI" id="CHEBI:58887"/>
    </ligand>
</feature>
<dbReference type="OrthoDB" id="3208058at2"/>
<keyword evidence="1 4" id="KW-0808">Transferase</keyword>
<sequence length="326" mass="35110">MTMDAAAAGTSPAEDRIETVAVPVPEDARLIGALLEAAAREDGREAVSEQGRLHLRAERAGVRHLLQHDGYGTLIGYAQLDGSAAGEAPTAELVVDPAHRGRGHGRLLAEAVLKESGGAVRAWAHGGHPAARHLADVLDLELFRELRQLRRPLPDTAEELEAELPQPALPDGVAVRTFRPGADDQAWLRLNAAAFAHHPEQGAWTERDLAERIAEPWFDPAGFFLAVRSTAGGEALVGFHWTKVHPRTPGQEQVGEVYVLGVDPAEQGSGLGRALTAVGLRHLAADRGLRAAILYVDADNPAALRVYERMGFSVHEVDLMYRTRSV</sequence>
<evidence type="ECO:0000313" key="6">
    <source>
        <dbReference type="EMBL" id="AXI81387.1"/>
    </source>
</evidence>
<dbReference type="NCBIfam" id="TIGR03448">
    <property type="entry name" value="mycothiol_MshD"/>
    <property type="match status" value="1"/>
</dbReference>
<name>A0A345T5Y2_9ACTN</name>
<dbReference type="PROSITE" id="PS51186">
    <property type="entry name" value="GNAT"/>
    <property type="match status" value="2"/>
</dbReference>
<accession>A0A345T5Y2</accession>
<evidence type="ECO:0000256" key="2">
    <source>
        <dbReference type="ARBA" id="ARBA00022737"/>
    </source>
</evidence>
<protein>
    <recommendedName>
        <fullName evidence="4">Mycothiol acetyltransferase</fullName>
        <shortName evidence="4">MSH acetyltransferase</shortName>
        <ecNumber evidence="4">2.3.1.189</ecNumber>
    </recommendedName>
    <alternativeName>
        <fullName evidence="4">Mycothiol synthase</fullName>
    </alternativeName>
</protein>
<comment type="function">
    <text evidence="4">Catalyzes the transfer of acetyl from acetyl-CoA to desacetylmycothiol (Cys-GlcN-Ins) to form mycothiol.</text>
</comment>
<dbReference type="InterPro" id="IPR000182">
    <property type="entry name" value="GNAT_dom"/>
</dbReference>
<comment type="catalytic activity">
    <reaction evidence="4">
        <text>1D-myo-inositol 2-(L-cysteinylamino)-2-deoxy-alpha-D-glucopyranoside + acetyl-CoA = mycothiol + CoA + H(+)</text>
        <dbReference type="Rhea" id="RHEA:26172"/>
        <dbReference type="ChEBI" id="CHEBI:15378"/>
        <dbReference type="ChEBI" id="CHEBI:16768"/>
        <dbReference type="ChEBI" id="CHEBI:57287"/>
        <dbReference type="ChEBI" id="CHEBI:57288"/>
        <dbReference type="ChEBI" id="CHEBI:58887"/>
        <dbReference type="EC" id="2.3.1.189"/>
    </reaction>
</comment>
<feature type="binding site" evidence="4">
    <location>
        <position position="256"/>
    </location>
    <ligand>
        <name>1D-myo-inositol 2-(L-cysteinylamino)-2-deoxy-alpha-D-glucopyranoside</name>
        <dbReference type="ChEBI" id="CHEBI:58887"/>
    </ligand>
</feature>
<dbReference type="InterPro" id="IPR016181">
    <property type="entry name" value="Acyl_CoA_acyltransferase"/>
</dbReference>
<feature type="binding site" evidence="4">
    <location>
        <position position="243"/>
    </location>
    <ligand>
        <name>1D-myo-inositol 2-(L-cysteinylamino)-2-deoxy-alpha-D-glucopyranoside</name>
        <dbReference type="ChEBI" id="CHEBI:58887"/>
    </ligand>
</feature>
<dbReference type="AlphaFoldDB" id="A0A345T5Y2"/>
<feature type="binding site" evidence="4">
    <location>
        <begin position="300"/>
        <end position="305"/>
    </location>
    <ligand>
        <name>acetyl-CoA</name>
        <dbReference type="ChEBI" id="CHEBI:57288"/>
        <label>2</label>
    </ligand>
</feature>
<dbReference type="Pfam" id="PF00583">
    <property type="entry name" value="Acetyltransf_1"/>
    <property type="match status" value="2"/>
</dbReference>
<dbReference type="Gene3D" id="3.40.630.30">
    <property type="match status" value="1"/>
</dbReference>
<feature type="domain" description="N-acetyltransferase" evidence="5">
    <location>
        <begin position="173"/>
        <end position="326"/>
    </location>
</feature>
<dbReference type="InterPro" id="IPR017813">
    <property type="entry name" value="Mycothiol_AcTrfase"/>
</dbReference>
<keyword evidence="2 4" id="KW-0677">Repeat</keyword>
<dbReference type="Proteomes" id="UP000249340">
    <property type="component" value="Chromosome"/>
</dbReference>
<evidence type="ECO:0000256" key="4">
    <source>
        <dbReference type="HAMAP-Rule" id="MF_01698"/>
    </source>
</evidence>
<comment type="similarity">
    <text evidence="4">Belongs to the acetyltransferase family. MshD subfamily.</text>
</comment>
<dbReference type="GO" id="GO:0035447">
    <property type="term" value="F:mycothiol synthase activity"/>
    <property type="evidence" value="ECO:0007669"/>
    <property type="project" value="UniProtKB-UniRule"/>
</dbReference>
<dbReference type="GO" id="GO:0010125">
    <property type="term" value="P:mycothiol biosynthetic process"/>
    <property type="evidence" value="ECO:0007669"/>
    <property type="project" value="UniProtKB-UniRule"/>
</dbReference>
<dbReference type="GO" id="GO:0008999">
    <property type="term" value="F:protein-N-terminal-alanine acetyltransferase activity"/>
    <property type="evidence" value="ECO:0007669"/>
    <property type="project" value="TreeGrafter"/>
</dbReference>
<dbReference type="HAMAP" id="MF_01698">
    <property type="entry name" value="MshD"/>
    <property type="match status" value="1"/>
</dbReference>
<dbReference type="KEGG" id="stri:C7M71_013525"/>
<keyword evidence="3 4" id="KW-0012">Acyltransferase</keyword>
<dbReference type="EMBL" id="CP031264">
    <property type="protein sequence ID" value="AXI81387.1"/>
    <property type="molecule type" value="Genomic_DNA"/>
</dbReference>
<evidence type="ECO:0000256" key="3">
    <source>
        <dbReference type="ARBA" id="ARBA00023315"/>
    </source>
</evidence>
<dbReference type="SUPFAM" id="SSF55729">
    <property type="entry name" value="Acyl-CoA N-acyltransferases (Nat)"/>
    <property type="match status" value="1"/>
</dbReference>
<gene>
    <name evidence="4 6" type="primary">mshD</name>
    <name evidence="6" type="ORF">C7M71_013525</name>
</gene>
<feature type="binding site" evidence="4">
    <location>
        <position position="49"/>
    </location>
    <ligand>
        <name>1D-myo-inositol 2-(L-cysteinylamino)-2-deoxy-alpha-D-glucopyranoside</name>
        <dbReference type="ChEBI" id="CHEBI:58887"/>
    </ligand>
</feature>
<dbReference type="PANTHER" id="PTHR43617">
    <property type="entry name" value="L-AMINO ACID N-ACETYLTRANSFERASE"/>
    <property type="match status" value="1"/>
</dbReference>